<keyword evidence="3" id="KW-1185">Reference proteome</keyword>
<dbReference type="PROSITE" id="PS51257">
    <property type="entry name" value="PROKAR_LIPOPROTEIN"/>
    <property type="match status" value="1"/>
</dbReference>
<dbReference type="AlphaFoldDB" id="A0AA96GCK7"/>
<reference evidence="2 3" key="1">
    <citation type="submission" date="2023-01" db="EMBL/GenBank/DDBJ databases">
        <title>Cultivation and genomic characterization of new, ubiquitous marine nitrite-oxidizing bacteria from the Nitrospirales.</title>
        <authorList>
            <person name="Mueller A.J."/>
            <person name="Daebeler A."/>
            <person name="Herbold C.W."/>
            <person name="Kirkegaard R.H."/>
            <person name="Daims H."/>
        </authorList>
    </citation>
    <scope>NUCLEOTIDE SEQUENCE [LARGE SCALE GENOMIC DNA]</scope>
    <source>
        <strain evidence="2 3">VA</strain>
    </source>
</reference>
<proteinExistence type="predicted"/>
<dbReference type="InterPro" id="IPR025522">
    <property type="entry name" value="DUF4410"/>
</dbReference>
<dbReference type="EMBL" id="CP116967">
    <property type="protein sequence ID" value="WNM57530.1"/>
    <property type="molecule type" value="Genomic_DNA"/>
</dbReference>
<accession>A0AA96GCK7</accession>
<evidence type="ECO:0000256" key="1">
    <source>
        <dbReference type="SAM" id="SignalP"/>
    </source>
</evidence>
<dbReference type="RefSeq" id="WP_312642104.1">
    <property type="nucleotide sequence ID" value="NZ_CP116967.1"/>
</dbReference>
<organism evidence="2 3">
    <name type="scientific">Candidatus Nitrospira allomarina</name>
    <dbReference type="NCBI Taxonomy" id="3020900"/>
    <lineage>
        <taxon>Bacteria</taxon>
        <taxon>Pseudomonadati</taxon>
        <taxon>Nitrospirota</taxon>
        <taxon>Nitrospiria</taxon>
        <taxon>Nitrospirales</taxon>
        <taxon>Nitrospiraceae</taxon>
        <taxon>Nitrospira</taxon>
    </lineage>
</organism>
<protein>
    <submittedName>
        <fullName evidence="2">DUF4410 domain-containing protein</fullName>
    </submittedName>
</protein>
<feature type="chain" id="PRO_5041706549" evidence="1">
    <location>
        <begin position="22"/>
        <end position="236"/>
    </location>
</feature>
<keyword evidence="1" id="KW-0732">Signal</keyword>
<feature type="signal peptide" evidence="1">
    <location>
        <begin position="1"/>
        <end position="21"/>
    </location>
</feature>
<dbReference type="Proteomes" id="UP001302719">
    <property type="component" value="Chromosome"/>
</dbReference>
<dbReference type="KEGG" id="nall:PP769_16395"/>
<evidence type="ECO:0000313" key="2">
    <source>
        <dbReference type="EMBL" id="WNM57530.1"/>
    </source>
</evidence>
<dbReference type="Pfam" id="PF14366">
    <property type="entry name" value="DUF4410"/>
    <property type="match status" value="1"/>
</dbReference>
<name>A0AA96GCK7_9BACT</name>
<gene>
    <name evidence="2" type="ORF">PP769_16395</name>
</gene>
<sequence>MKVFMRSAVCMLSLVVTVGCASTETSNREILVTEKVARPAHIWVYDFAASSADVPADSVLAGQHTDHPTPQTPEQIEAGRQVGIHIAEQLVEEIRYMGLAARRASSETTPQINDLVIRGYLLAIDEGSAVKRVAVGFGSGGSELTVAAEGFQMTPQGLRKLGSGTVHSGGSKTPGAAVGTAALIATANPVGLIVGGGMKAYGEYSGSAKIEGREKAIAKEIADKIKPRFQEQGWVN</sequence>
<evidence type="ECO:0000313" key="3">
    <source>
        <dbReference type="Proteomes" id="UP001302719"/>
    </source>
</evidence>